<dbReference type="eggNOG" id="KOG1919">
    <property type="taxonomic scope" value="Eukaryota"/>
</dbReference>
<dbReference type="Proteomes" id="UP000002729">
    <property type="component" value="Unassembled WGS sequence"/>
</dbReference>
<dbReference type="GO" id="GO:0000455">
    <property type="term" value="P:enzyme-directed rRNA pseudouridine synthesis"/>
    <property type="evidence" value="ECO:0007669"/>
    <property type="project" value="TreeGrafter"/>
</dbReference>
<dbReference type="OMA" id="HASAMGM"/>
<protein>
    <recommendedName>
        <fullName evidence="3">Pseudouridine synthase RsuA/RluA-like domain-containing protein</fullName>
    </recommendedName>
</protein>
<dbReference type="GO" id="GO:0009982">
    <property type="term" value="F:pseudouridine synthase activity"/>
    <property type="evidence" value="ECO:0007669"/>
    <property type="project" value="InterPro"/>
</dbReference>
<dbReference type="InterPro" id="IPR050188">
    <property type="entry name" value="RluA_PseudoU_synthase"/>
</dbReference>
<dbReference type="InParanoid" id="F0YQ43"/>
<evidence type="ECO:0000313" key="5">
    <source>
        <dbReference type="Proteomes" id="UP000002729"/>
    </source>
</evidence>
<comment type="similarity">
    <text evidence="1">Belongs to the pseudouridine synthase RluA family.</text>
</comment>
<dbReference type="EMBL" id="GL833323">
    <property type="protein sequence ID" value="EGB02765.1"/>
    <property type="molecule type" value="Genomic_DNA"/>
</dbReference>
<name>F0YQ43_AURAN</name>
<dbReference type="SUPFAM" id="SSF55120">
    <property type="entry name" value="Pseudouridine synthase"/>
    <property type="match status" value="1"/>
</dbReference>
<dbReference type="PROSITE" id="PS01129">
    <property type="entry name" value="PSI_RLU"/>
    <property type="match status" value="1"/>
</dbReference>
<dbReference type="GO" id="GO:0003723">
    <property type="term" value="F:RNA binding"/>
    <property type="evidence" value="ECO:0007669"/>
    <property type="project" value="InterPro"/>
</dbReference>
<dbReference type="GeneID" id="20221518"/>
<gene>
    <name evidence="4" type="ORF">AURANDRAFT_34908</name>
</gene>
<evidence type="ECO:0000259" key="3">
    <source>
        <dbReference type="Pfam" id="PF00849"/>
    </source>
</evidence>
<accession>F0YQ43</accession>
<dbReference type="PANTHER" id="PTHR21600">
    <property type="entry name" value="MITOCHONDRIAL RNA PSEUDOURIDINE SYNTHASE"/>
    <property type="match status" value="1"/>
</dbReference>
<organism evidence="5">
    <name type="scientific">Aureococcus anophagefferens</name>
    <name type="common">Harmful bloom alga</name>
    <dbReference type="NCBI Taxonomy" id="44056"/>
    <lineage>
        <taxon>Eukaryota</taxon>
        <taxon>Sar</taxon>
        <taxon>Stramenopiles</taxon>
        <taxon>Ochrophyta</taxon>
        <taxon>Pelagophyceae</taxon>
        <taxon>Pelagomonadales</taxon>
        <taxon>Pelagomonadaceae</taxon>
        <taxon>Aureococcus</taxon>
    </lineage>
</organism>
<dbReference type="Pfam" id="PF00849">
    <property type="entry name" value="PseudoU_synth_2"/>
    <property type="match status" value="1"/>
</dbReference>
<evidence type="ECO:0000256" key="2">
    <source>
        <dbReference type="SAM" id="MobiDB-lite"/>
    </source>
</evidence>
<keyword evidence="5" id="KW-1185">Reference proteome</keyword>
<dbReference type="PANTHER" id="PTHR21600:SF87">
    <property type="entry name" value="RNA PSEUDOURIDYLATE SYNTHASE DOMAIN-CONTAINING PROTEIN 1"/>
    <property type="match status" value="1"/>
</dbReference>
<dbReference type="InterPro" id="IPR006224">
    <property type="entry name" value="PsdUridine_synth_RluA-like_CS"/>
</dbReference>
<dbReference type="OrthoDB" id="424794at2759"/>
<evidence type="ECO:0000256" key="1">
    <source>
        <dbReference type="ARBA" id="ARBA00010876"/>
    </source>
</evidence>
<feature type="domain" description="Pseudouridine synthase RsuA/RluA-like" evidence="3">
    <location>
        <begin position="1"/>
        <end position="141"/>
    </location>
</feature>
<dbReference type="InterPro" id="IPR020103">
    <property type="entry name" value="PsdUridine_synth_cat_dom_sf"/>
</dbReference>
<dbReference type="KEGG" id="aaf:AURANDRAFT_34908"/>
<evidence type="ECO:0000313" key="4">
    <source>
        <dbReference type="EMBL" id="EGB02765.1"/>
    </source>
</evidence>
<feature type="non-terminal residue" evidence="4">
    <location>
        <position position="1"/>
    </location>
</feature>
<proteinExistence type="inferred from homology"/>
<sequence>VAVNKPAGISVHRNKDTGRRRVVTTQLQRQFRRKVFPAHRLDHRTSGALLFGFDGPTAGKAHDALAAGTKEYLCLLRGGDWPGEGGADVVVEKPVKGDDGAPRDARTVFRYLASQEEPRCTLCIAAPATGRPHQIRRHAQHLSMPVIGDSKHGDSRVNRWWREERGLDRLALHCLAISLDDVDGEAVSLLAPLEGELARALRGEPLWAAAAARDPRLDAPPVDVRTGSHGSRDDKVA</sequence>
<dbReference type="Gene3D" id="3.30.2350.10">
    <property type="entry name" value="Pseudouridine synthase"/>
    <property type="match status" value="1"/>
</dbReference>
<dbReference type="InterPro" id="IPR006145">
    <property type="entry name" value="PsdUridine_synth_RsuA/RluA"/>
</dbReference>
<feature type="region of interest" description="Disordered" evidence="2">
    <location>
        <begin position="217"/>
        <end position="237"/>
    </location>
</feature>
<dbReference type="AlphaFoldDB" id="F0YQ43"/>
<reference evidence="4 5" key="1">
    <citation type="journal article" date="2011" name="Proc. Natl. Acad. Sci. U.S.A.">
        <title>Niche of harmful alga Aureococcus anophagefferens revealed through ecogenomics.</title>
        <authorList>
            <person name="Gobler C.J."/>
            <person name="Berry D.L."/>
            <person name="Dyhrman S.T."/>
            <person name="Wilhelm S.W."/>
            <person name="Salamov A."/>
            <person name="Lobanov A.V."/>
            <person name="Zhang Y."/>
            <person name="Collier J.L."/>
            <person name="Wurch L.L."/>
            <person name="Kustka A.B."/>
            <person name="Dill B.D."/>
            <person name="Shah M."/>
            <person name="VerBerkmoes N.C."/>
            <person name="Kuo A."/>
            <person name="Terry A."/>
            <person name="Pangilinan J."/>
            <person name="Lindquist E.A."/>
            <person name="Lucas S."/>
            <person name="Paulsen I.T."/>
            <person name="Hattenrath-Lehmann T.K."/>
            <person name="Talmage S.C."/>
            <person name="Walker E.A."/>
            <person name="Koch F."/>
            <person name="Burson A.M."/>
            <person name="Marcoval M.A."/>
            <person name="Tang Y.Z."/>
            <person name="Lecleir G.R."/>
            <person name="Coyne K.J."/>
            <person name="Berg G.M."/>
            <person name="Bertrand E.M."/>
            <person name="Saito M.A."/>
            <person name="Gladyshev V.N."/>
            <person name="Grigoriev I.V."/>
        </authorList>
    </citation>
    <scope>NUCLEOTIDE SEQUENCE [LARGE SCALE GENOMIC DNA]</scope>
    <source>
        <strain evidence="5">CCMP 1984</strain>
    </source>
</reference>
<dbReference type="RefSeq" id="XP_009042534.1">
    <property type="nucleotide sequence ID" value="XM_009044286.1"/>
</dbReference>